<dbReference type="AlphaFoldDB" id="A0AAE0NGY7"/>
<proteinExistence type="predicted"/>
<evidence type="ECO:0000256" key="1">
    <source>
        <dbReference type="SAM" id="MobiDB-lite"/>
    </source>
</evidence>
<feature type="region of interest" description="Disordered" evidence="1">
    <location>
        <begin position="190"/>
        <end position="225"/>
    </location>
</feature>
<evidence type="ECO:0000313" key="3">
    <source>
        <dbReference type="Proteomes" id="UP001285441"/>
    </source>
</evidence>
<sequence length="273" mass="29444">MAQPQYSSDNNTSRAPAEASRGTFRPPGQYQYPSAGFENPQGYGGPPLAQALHRNHVLLPRAAALHGLEKLQKVFRANESNNPGPVDLPATGEIQQPFITPLGLVSPTKYVDLVASLERHEITARPMRMLVLDDDVPHNGIDIHFGRPFLEEYGARLLLVPSVPAASNSQANVWQSSYVGAQAQASTHLSTATSGSSQGLDSSPSVTTITSEGTPNSTSLVGTLSTGRDRYHYDPINRYIKNPPSASTLLLPQIPYGSLPTPLIPMAARWTRE</sequence>
<keyword evidence="3" id="KW-1185">Reference proteome</keyword>
<reference evidence="2" key="2">
    <citation type="submission" date="2023-06" db="EMBL/GenBank/DDBJ databases">
        <authorList>
            <consortium name="Lawrence Berkeley National Laboratory"/>
            <person name="Haridas S."/>
            <person name="Hensen N."/>
            <person name="Bonometti L."/>
            <person name="Westerberg I."/>
            <person name="Brannstrom I.O."/>
            <person name="Guillou S."/>
            <person name="Cros-Aarteil S."/>
            <person name="Calhoun S."/>
            <person name="Kuo A."/>
            <person name="Mondo S."/>
            <person name="Pangilinan J."/>
            <person name="Riley R."/>
            <person name="LaButti K."/>
            <person name="Andreopoulos B."/>
            <person name="Lipzen A."/>
            <person name="Chen C."/>
            <person name="Yanf M."/>
            <person name="Daum C."/>
            <person name="Ng V."/>
            <person name="Clum A."/>
            <person name="Steindorff A."/>
            <person name="Ohm R."/>
            <person name="Martin F."/>
            <person name="Silar P."/>
            <person name="Natvig D."/>
            <person name="Lalanne C."/>
            <person name="Gautier V."/>
            <person name="Ament-velasquez S.L."/>
            <person name="Kruys A."/>
            <person name="Hutchinson M.I."/>
            <person name="Powell A.J."/>
            <person name="Barry K."/>
            <person name="Miller A.N."/>
            <person name="Grigoriev I.V."/>
            <person name="Debuchy R."/>
            <person name="Gladieux P."/>
            <person name="Thoren M.H."/>
            <person name="Johannesson H."/>
        </authorList>
    </citation>
    <scope>NUCLEOTIDE SEQUENCE</scope>
    <source>
        <strain evidence="2">CBS 232.78</strain>
    </source>
</reference>
<dbReference type="EMBL" id="JAULSW010000005">
    <property type="protein sequence ID" value="KAK3381327.1"/>
    <property type="molecule type" value="Genomic_DNA"/>
</dbReference>
<dbReference type="Proteomes" id="UP001285441">
    <property type="component" value="Unassembled WGS sequence"/>
</dbReference>
<comment type="caution">
    <text evidence="2">The sequence shown here is derived from an EMBL/GenBank/DDBJ whole genome shotgun (WGS) entry which is preliminary data.</text>
</comment>
<reference evidence="2" key="1">
    <citation type="journal article" date="2023" name="Mol. Phylogenet. Evol.">
        <title>Genome-scale phylogeny and comparative genomics of the fungal order Sordariales.</title>
        <authorList>
            <person name="Hensen N."/>
            <person name="Bonometti L."/>
            <person name="Westerberg I."/>
            <person name="Brannstrom I.O."/>
            <person name="Guillou S."/>
            <person name="Cros-Aarteil S."/>
            <person name="Calhoun S."/>
            <person name="Haridas S."/>
            <person name="Kuo A."/>
            <person name="Mondo S."/>
            <person name="Pangilinan J."/>
            <person name="Riley R."/>
            <person name="LaButti K."/>
            <person name="Andreopoulos B."/>
            <person name="Lipzen A."/>
            <person name="Chen C."/>
            <person name="Yan M."/>
            <person name="Daum C."/>
            <person name="Ng V."/>
            <person name="Clum A."/>
            <person name="Steindorff A."/>
            <person name="Ohm R.A."/>
            <person name="Martin F."/>
            <person name="Silar P."/>
            <person name="Natvig D.O."/>
            <person name="Lalanne C."/>
            <person name="Gautier V."/>
            <person name="Ament-Velasquez S.L."/>
            <person name="Kruys A."/>
            <person name="Hutchinson M.I."/>
            <person name="Powell A.J."/>
            <person name="Barry K."/>
            <person name="Miller A.N."/>
            <person name="Grigoriev I.V."/>
            <person name="Debuchy R."/>
            <person name="Gladieux P."/>
            <person name="Hiltunen Thoren M."/>
            <person name="Johannesson H."/>
        </authorList>
    </citation>
    <scope>NUCLEOTIDE SEQUENCE</scope>
    <source>
        <strain evidence="2">CBS 232.78</strain>
    </source>
</reference>
<feature type="region of interest" description="Disordered" evidence="1">
    <location>
        <begin position="1"/>
        <end position="48"/>
    </location>
</feature>
<feature type="compositionally biased region" description="Low complexity" evidence="1">
    <location>
        <begin position="194"/>
        <end position="205"/>
    </location>
</feature>
<feature type="compositionally biased region" description="Polar residues" evidence="1">
    <location>
        <begin position="1"/>
        <end position="14"/>
    </location>
</feature>
<protein>
    <submittedName>
        <fullName evidence="2">Uncharacterized protein</fullName>
    </submittedName>
</protein>
<feature type="compositionally biased region" description="Polar residues" evidence="1">
    <location>
        <begin position="206"/>
        <end position="225"/>
    </location>
</feature>
<gene>
    <name evidence="2" type="ORF">B0H63DRAFT_524055</name>
</gene>
<organism evidence="2 3">
    <name type="scientific">Podospora didyma</name>
    <dbReference type="NCBI Taxonomy" id="330526"/>
    <lineage>
        <taxon>Eukaryota</taxon>
        <taxon>Fungi</taxon>
        <taxon>Dikarya</taxon>
        <taxon>Ascomycota</taxon>
        <taxon>Pezizomycotina</taxon>
        <taxon>Sordariomycetes</taxon>
        <taxon>Sordariomycetidae</taxon>
        <taxon>Sordariales</taxon>
        <taxon>Podosporaceae</taxon>
        <taxon>Podospora</taxon>
    </lineage>
</organism>
<evidence type="ECO:0000313" key="2">
    <source>
        <dbReference type="EMBL" id="KAK3381327.1"/>
    </source>
</evidence>
<accession>A0AAE0NGY7</accession>
<name>A0AAE0NGY7_9PEZI</name>